<feature type="region of interest" description="Disordered" evidence="1">
    <location>
        <begin position="1"/>
        <end position="40"/>
    </location>
</feature>
<feature type="region of interest" description="Disordered" evidence="1">
    <location>
        <begin position="164"/>
        <end position="208"/>
    </location>
</feature>
<dbReference type="AlphaFoldDB" id="A0A1D1YGI7"/>
<feature type="compositionally biased region" description="Basic residues" evidence="1">
    <location>
        <begin position="11"/>
        <end position="21"/>
    </location>
</feature>
<accession>A0A1D1YGI7</accession>
<name>A0A1D1YGI7_9ARAE</name>
<feature type="non-terminal residue" evidence="2">
    <location>
        <position position="221"/>
    </location>
</feature>
<evidence type="ECO:0000313" key="2">
    <source>
        <dbReference type="EMBL" id="JAT53732.1"/>
    </source>
</evidence>
<sequence>SLLEGVAGLPRPHRAAPSRRQPRSDDIHGGLSTTSPSPPFQQERTRLRLLLLLHHLSSIPMGPSLPHAAAMANSFRWRRRSVSSEGAKGGSSTLSSALTEERLREFNVSRISPYYKGLTDYSLALRDLSPGRETYATASTGARSFSSTVLLRFHEWGTSCFTRRGPDLDDDGQGAGRERAPAAGGRLLGSLPGGGAGGSREKRLDVPPSREAFLAAAAAAA</sequence>
<feature type="compositionally biased region" description="Low complexity" evidence="1">
    <location>
        <begin position="181"/>
        <end position="190"/>
    </location>
</feature>
<feature type="non-terminal residue" evidence="2">
    <location>
        <position position="1"/>
    </location>
</feature>
<proteinExistence type="predicted"/>
<protein>
    <submittedName>
        <fullName evidence="2">UPF0262 protein Nham_0287</fullName>
    </submittedName>
</protein>
<gene>
    <name evidence="2" type="primary">Nham_0287</name>
    <name evidence="2" type="ORF">g.87856</name>
</gene>
<dbReference type="EMBL" id="GDJX01014204">
    <property type="protein sequence ID" value="JAT53732.1"/>
    <property type="molecule type" value="Transcribed_RNA"/>
</dbReference>
<evidence type="ECO:0000256" key="1">
    <source>
        <dbReference type="SAM" id="MobiDB-lite"/>
    </source>
</evidence>
<organism evidence="2">
    <name type="scientific">Anthurium amnicola</name>
    <dbReference type="NCBI Taxonomy" id="1678845"/>
    <lineage>
        <taxon>Eukaryota</taxon>
        <taxon>Viridiplantae</taxon>
        <taxon>Streptophyta</taxon>
        <taxon>Embryophyta</taxon>
        <taxon>Tracheophyta</taxon>
        <taxon>Spermatophyta</taxon>
        <taxon>Magnoliopsida</taxon>
        <taxon>Liliopsida</taxon>
        <taxon>Araceae</taxon>
        <taxon>Pothoideae</taxon>
        <taxon>Potheae</taxon>
        <taxon>Anthurium</taxon>
    </lineage>
</organism>
<reference evidence="2" key="1">
    <citation type="submission" date="2015-07" db="EMBL/GenBank/DDBJ databases">
        <title>Transcriptome Assembly of Anthurium amnicola.</title>
        <authorList>
            <person name="Suzuki J."/>
        </authorList>
    </citation>
    <scope>NUCLEOTIDE SEQUENCE</scope>
</reference>